<organism evidence="2 3">
    <name type="scientific">Pleurodeles waltl</name>
    <name type="common">Iberian ribbed newt</name>
    <dbReference type="NCBI Taxonomy" id="8319"/>
    <lineage>
        <taxon>Eukaryota</taxon>
        <taxon>Metazoa</taxon>
        <taxon>Chordata</taxon>
        <taxon>Craniata</taxon>
        <taxon>Vertebrata</taxon>
        <taxon>Euteleostomi</taxon>
        <taxon>Amphibia</taxon>
        <taxon>Batrachia</taxon>
        <taxon>Caudata</taxon>
        <taxon>Salamandroidea</taxon>
        <taxon>Salamandridae</taxon>
        <taxon>Pleurodelinae</taxon>
        <taxon>Pleurodeles</taxon>
    </lineage>
</organism>
<evidence type="ECO:0000256" key="1">
    <source>
        <dbReference type="SAM" id="MobiDB-lite"/>
    </source>
</evidence>
<evidence type="ECO:0000313" key="3">
    <source>
        <dbReference type="Proteomes" id="UP001066276"/>
    </source>
</evidence>
<evidence type="ECO:0000313" key="2">
    <source>
        <dbReference type="EMBL" id="KAJ1151582.1"/>
    </source>
</evidence>
<protein>
    <submittedName>
        <fullName evidence="2">Uncharacterized protein</fullName>
    </submittedName>
</protein>
<sequence length="75" mass="7687">MGGARGARPAVEVARLQPPPVNRGEEVRSPTRVGQLPEVAAQSSTAGLGTIFLVPCAREGGERAPLAISAPSTRL</sequence>
<dbReference type="EMBL" id="JANPWB010000009">
    <property type="protein sequence ID" value="KAJ1151582.1"/>
    <property type="molecule type" value="Genomic_DNA"/>
</dbReference>
<feature type="region of interest" description="Disordered" evidence="1">
    <location>
        <begin position="1"/>
        <end position="33"/>
    </location>
</feature>
<dbReference type="AlphaFoldDB" id="A0AAV7RIJ1"/>
<gene>
    <name evidence="2" type="ORF">NDU88_004362</name>
</gene>
<dbReference type="Proteomes" id="UP001066276">
    <property type="component" value="Chromosome 5"/>
</dbReference>
<keyword evidence="3" id="KW-1185">Reference proteome</keyword>
<accession>A0AAV7RIJ1</accession>
<name>A0AAV7RIJ1_PLEWA</name>
<proteinExistence type="predicted"/>
<comment type="caution">
    <text evidence="2">The sequence shown here is derived from an EMBL/GenBank/DDBJ whole genome shotgun (WGS) entry which is preliminary data.</text>
</comment>
<reference evidence="2" key="1">
    <citation type="journal article" date="2022" name="bioRxiv">
        <title>Sequencing and chromosome-scale assembly of the giantPleurodeles waltlgenome.</title>
        <authorList>
            <person name="Brown T."/>
            <person name="Elewa A."/>
            <person name="Iarovenko S."/>
            <person name="Subramanian E."/>
            <person name="Araus A.J."/>
            <person name="Petzold A."/>
            <person name="Susuki M."/>
            <person name="Suzuki K.-i.T."/>
            <person name="Hayashi T."/>
            <person name="Toyoda A."/>
            <person name="Oliveira C."/>
            <person name="Osipova E."/>
            <person name="Leigh N.D."/>
            <person name="Simon A."/>
            <person name="Yun M.H."/>
        </authorList>
    </citation>
    <scope>NUCLEOTIDE SEQUENCE</scope>
    <source>
        <strain evidence="2">20211129_DDA</strain>
        <tissue evidence="2">Liver</tissue>
    </source>
</reference>